<proteinExistence type="predicted"/>
<sequence>MIVAFILAAEIAFWAVLAAGLAVRYLLRRRRASTVMLLAVPLIDVALLTATAWDIRNGGEPSYAHGLAALYLGFTIAYGHSVIVWADAHAAHRFGGGPRPPRIQRYGKERTAYEWRLWTRTLIAGVIAVLVIEAMILVIDDAGGTTPLRGTEGAALRAVAIHAAVALYYTVWPGKAPASEVVPDAEARAR</sequence>
<accession>A0A4R4S945</accession>
<keyword evidence="1" id="KW-0812">Transmembrane</keyword>
<reference evidence="2 3" key="1">
    <citation type="submission" date="2019-03" db="EMBL/GenBank/DDBJ databases">
        <title>Draft genome sequences of novel Actinobacteria.</title>
        <authorList>
            <person name="Sahin N."/>
            <person name="Ay H."/>
            <person name="Saygin H."/>
        </authorList>
    </citation>
    <scope>NUCLEOTIDE SEQUENCE [LARGE SCALE GENOMIC DNA]</scope>
    <source>
        <strain evidence="2 3">DSM 41900</strain>
    </source>
</reference>
<keyword evidence="1" id="KW-1133">Transmembrane helix</keyword>
<dbReference type="RefSeq" id="WP_132822448.1">
    <property type="nucleotide sequence ID" value="NZ_SMKI01000894.1"/>
</dbReference>
<organism evidence="2 3">
    <name type="scientific">Streptomyces hainanensis</name>
    <dbReference type="NCBI Taxonomy" id="402648"/>
    <lineage>
        <taxon>Bacteria</taxon>
        <taxon>Bacillati</taxon>
        <taxon>Actinomycetota</taxon>
        <taxon>Actinomycetes</taxon>
        <taxon>Kitasatosporales</taxon>
        <taxon>Streptomycetaceae</taxon>
        <taxon>Streptomyces</taxon>
    </lineage>
</organism>
<dbReference type="OrthoDB" id="2082317at2"/>
<keyword evidence="3" id="KW-1185">Reference proteome</keyword>
<evidence type="ECO:0000313" key="2">
    <source>
        <dbReference type="EMBL" id="TDC59421.1"/>
    </source>
</evidence>
<feature type="transmembrane region" description="Helical" evidence="1">
    <location>
        <begin position="6"/>
        <end position="27"/>
    </location>
</feature>
<evidence type="ECO:0000313" key="3">
    <source>
        <dbReference type="Proteomes" id="UP000295345"/>
    </source>
</evidence>
<gene>
    <name evidence="2" type="ORF">E1283_36680</name>
</gene>
<feature type="transmembrane region" description="Helical" evidence="1">
    <location>
        <begin position="154"/>
        <end position="171"/>
    </location>
</feature>
<dbReference type="EMBL" id="SMKI01000894">
    <property type="protein sequence ID" value="TDC59421.1"/>
    <property type="molecule type" value="Genomic_DNA"/>
</dbReference>
<keyword evidence="1" id="KW-0472">Membrane</keyword>
<evidence type="ECO:0000256" key="1">
    <source>
        <dbReference type="SAM" id="Phobius"/>
    </source>
</evidence>
<name>A0A4R4S945_9ACTN</name>
<comment type="caution">
    <text evidence="2">The sequence shown here is derived from an EMBL/GenBank/DDBJ whole genome shotgun (WGS) entry which is preliminary data.</text>
</comment>
<protein>
    <submittedName>
        <fullName evidence="2">Uncharacterized protein</fullName>
    </submittedName>
</protein>
<dbReference type="AlphaFoldDB" id="A0A4R4S945"/>
<feature type="transmembrane region" description="Helical" evidence="1">
    <location>
        <begin position="34"/>
        <end position="53"/>
    </location>
</feature>
<feature type="transmembrane region" description="Helical" evidence="1">
    <location>
        <begin position="65"/>
        <end position="86"/>
    </location>
</feature>
<dbReference type="Proteomes" id="UP000295345">
    <property type="component" value="Unassembled WGS sequence"/>
</dbReference>
<feature type="transmembrane region" description="Helical" evidence="1">
    <location>
        <begin position="117"/>
        <end position="139"/>
    </location>
</feature>